<dbReference type="Proteomes" id="UP001519460">
    <property type="component" value="Unassembled WGS sequence"/>
</dbReference>
<gene>
    <name evidence="2" type="ORF">BaRGS_00029380</name>
</gene>
<feature type="transmembrane region" description="Helical" evidence="1">
    <location>
        <begin position="128"/>
        <end position="150"/>
    </location>
</feature>
<keyword evidence="1" id="KW-0472">Membrane</keyword>
<dbReference type="InterPro" id="IPR006212">
    <property type="entry name" value="Furin_repeat"/>
</dbReference>
<dbReference type="AlphaFoldDB" id="A0ABD0JWR7"/>
<name>A0ABD0JWR7_9CAEN</name>
<dbReference type="SUPFAM" id="SSF57184">
    <property type="entry name" value="Growth factor receptor domain"/>
    <property type="match status" value="1"/>
</dbReference>
<comment type="caution">
    <text evidence="2">The sequence shown here is derived from an EMBL/GenBank/DDBJ whole genome shotgun (WGS) entry which is preliminary data.</text>
</comment>
<organism evidence="2 3">
    <name type="scientific">Batillaria attramentaria</name>
    <dbReference type="NCBI Taxonomy" id="370345"/>
    <lineage>
        <taxon>Eukaryota</taxon>
        <taxon>Metazoa</taxon>
        <taxon>Spiralia</taxon>
        <taxon>Lophotrochozoa</taxon>
        <taxon>Mollusca</taxon>
        <taxon>Gastropoda</taxon>
        <taxon>Caenogastropoda</taxon>
        <taxon>Sorbeoconcha</taxon>
        <taxon>Cerithioidea</taxon>
        <taxon>Batillariidae</taxon>
        <taxon>Batillaria</taxon>
    </lineage>
</organism>
<dbReference type="InterPro" id="IPR009030">
    <property type="entry name" value="Growth_fac_rcpt_cys_sf"/>
</dbReference>
<keyword evidence="3" id="KW-1185">Reference proteome</keyword>
<reference evidence="2 3" key="1">
    <citation type="journal article" date="2023" name="Sci. Data">
        <title>Genome assembly of the Korean intertidal mud-creeper Batillaria attramentaria.</title>
        <authorList>
            <person name="Patra A.K."/>
            <person name="Ho P.T."/>
            <person name="Jun S."/>
            <person name="Lee S.J."/>
            <person name="Kim Y."/>
            <person name="Won Y.J."/>
        </authorList>
    </citation>
    <scope>NUCLEOTIDE SEQUENCE [LARGE SCALE GENOMIC DNA]</scope>
    <source>
        <strain evidence="2">Wonlab-2016</strain>
    </source>
</reference>
<keyword evidence="1" id="KW-0812">Transmembrane</keyword>
<dbReference type="CDD" id="cd00064">
    <property type="entry name" value="FU"/>
    <property type="match status" value="1"/>
</dbReference>
<accession>A0ABD0JWR7</accession>
<sequence length="188" mass="20117">MRRCKRNFPAVLHVHTAATDASVFRHVPTSLLPVRENETVHGTMRHHSLPNQYTVNADCDSVNNSDISTPINKDVSSFYDITCSLCDVACDSCTGNGPGNCSACAEEHTRDHSTGKCVMKKEDRGQSIALIGGVAGGGVTIAALVVMAIVCCCRRQQPHRGGVEVLKLSIDPSFKSGNTRRVSSCTTA</sequence>
<dbReference type="EMBL" id="JACVVK020000304">
    <property type="protein sequence ID" value="KAK7479388.1"/>
    <property type="molecule type" value="Genomic_DNA"/>
</dbReference>
<evidence type="ECO:0000313" key="3">
    <source>
        <dbReference type="Proteomes" id="UP001519460"/>
    </source>
</evidence>
<protein>
    <submittedName>
        <fullName evidence="2">Uncharacterized protein</fullName>
    </submittedName>
</protein>
<evidence type="ECO:0000256" key="1">
    <source>
        <dbReference type="SAM" id="Phobius"/>
    </source>
</evidence>
<proteinExistence type="predicted"/>
<keyword evidence="1" id="KW-1133">Transmembrane helix</keyword>
<evidence type="ECO:0000313" key="2">
    <source>
        <dbReference type="EMBL" id="KAK7479388.1"/>
    </source>
</evidence>